<dbReference type="PROSITE" id="PS00518">
    <property type="entry name" value="ZF_RING_1"/>
    <property type="match status" value="1"/>
</dbReference>
<sequence length="298" mass="33448">MSKIPPALLLPSKTIFVDRIFSPLPLGVAGTPVCPACNETRPTETMRYLACRHLVCVACLANWFMGDNENRCQLCLTVDNRERHLFILPYSRLGDGFTRDDVNVALQTEFEDARRTWLNFNIPVAMDVMRADLMGQQISERTKRDWYYDVIQGFPKSFQLLNGTMPVPVGPECQIDWKWIRGPLLGAIWALRKVVEGQYGIGWNDGESDMFNGHLVGAVVKILTGMNNEYVLSIVDLRDELLEKLNAELAAQLGAGSSLARVPRTLQILGDVLIDFAAALANDAHCLMAHVQRPPHRR</sequence>
<organism evidence="6 7">
    <name type="scientific">Cryoendolithus antarcticus</name>
    <dbReference type="NCBI Taxonomy" id="1507870"/>
    <lineage>
        <taxon>Eukaryota</taxon>
        <taxon>Fungi</taxon>
        <taxon>Dikarya</taxon>
        <taxon>Ascomycota</taxon>
        <taxon>Pezizomycotina</taxon>
        <taxon>Dothideomycetes</taxon>
        <taxon>Dothideomycetidae</taxon>
        <taxon>Cladosporiales</taxon>
        <taxon>Cladosporiaceae</taxon>
        <taxon>Cryoendolithus</taxon>
    </lineage>
</organism>
<dbReference type="EMBL" id="NAJO01000014">
    <property type="protein sequence ID" value="OQO07468.1"/>
    <property type="molecule type" value="Genomic_DNA"/>
</dbReference>
<reference evidence="7" key="1">
    <citation type="submission" date="2017-03" db="EMBL/GenBank/DDBJ databases">
        <title>Genomes of endolithic fungi from Antarctica.</title>
        <authorList>
            <person name="Coleine C."/>
            <person name="Masonjones S."/>
            <person name="Stajich J.E."/>
        </authorList>
    </citation>
    <scope>NUCLEOTIDE SEQUENCE [LARGE SCALE GENOMIC DNA]</scope>
    <source>
        <strain evidence="7">CCFEE 5527</strain>
    </source>
</reference>
<accession>A0A1V8T8B4</accession>
<protein>
    <recommendedName>
        <fullName evidence="5">RING-type domain-containing protein</fullName>
    </recommendedName>
</protein>
<evidence type="ECO:0000259" key="5">
    <source>
        <dbReference type="PROSITE" id="PS50089"/>
    </source>
</evidence>
<evidence type="ECO:0000256" key="2">
    <source>
        <dbReference type="ARBA" id="ARBA00022771"/>
    </source>
</evidence>
<dbReference type="Gene3D" id="3.30.40.10">
    <property type="entry name" value="Zinc/RING finger domain, C3HC4 (zinc finger)"/>
    <property type="match status" value="1"/>
</dbReference>
<evidence type="ECO:0000313" key="7">
    <source>
        <dbReference type="Proteomes" id="UP000192596"/>
    </source>
</evidence>
<keyword evidence="2 4" id="KW-0863">Zinc-finger</keyword>
<evidence type="ECO:0000313" key="6">
    <source>
        <dbReference type="EMBL" id="OQO07468.1"/>
    </source>
</evidence>
<dbReference type="Pfam" id="PF00097">
    <property type="entry name" value="zf-C3HC4"/>
    <property type="match status" value="1"/>
</dbReference>
<dbReference type="AlphaFoldDB" id="A0A1V8T8B4"/>
<dbReference type="InterPro" id="IPR001841">
    <property type="entry name" value="Znf_RING"/>
</dbReference>
<gene>
    <name evidence="6" type="ORF">B0A48_07165</name>
</gene>
<feature type="domain" description="RING-type" evidence="5">
    <location>
        <begin position="34"/>
        <end position="75"/>
    </location>
</feature>
<evidence type="ECO:0000256" key="4">
    <source>
        <dbReference type="PROSITE-ProRule" id="PRU00175"/>
    </source>
</evidence>
<comment type="caution">
    <text evidence="6">The sequence shown here is derived from an EMBL/GenBank/DDBJ whole genome shotgun (WGS) entry which is preliminary data.</text>
</comment>
<dbReference type="InterPro" id="IPR018957">
    <property type="entry name" value="Znf_C3HC4_RING-type"/>
</dbReference>
<dbReference type="PROSITE" id="PS50089">
    <property type="entry name" value="ZF_RING_2"/>
    <property type="match status" value="1"/>
</dbReference>
<proteinExistence type="predicted"/>
<name>A0A1V8T8B4_9PEZI</name>
<keyword evidence="1" id="KW-0479">Metal-binding</keyword>
<dbReference type="InterPro" id="IPR013083">
    <property type="entry name" value="Znf_RING/FYVE/PHD"/>
</dbReference>
<dbReference type="InterPro" id="IPR017907">
    <property type="entry name" value="Znf_RING_CS"/>
</dbReference>
<dbReference type="Proteomes" id="UP000192596">
    <property type="component" value="Unassembled WGS sequence"/>
</dbReference>
<keyword evidence="3" id="KW-0862">Zinc</keyword>
<evidence type="ECO:0000256" key="1">
    <source>
        <dbReference type="ARBA" id="ARBA00022723"/>
    </source>
</evidence>
<evidence type="ECO:0000256" key="3">
    <source>
        <dbReference type="ARBA" id="ARBA00022833"/>
    </source>
</evidence>
<dbReference type="SUPFAM" id="SSF57850">
    <property type="entry name" value="RING/U-box"/>
    <property type="match status" value="1"/>
</dbReference>
<dbReference type="InParanoid" id="A0A1V8T8B4"/>
<dbReference type="GO" id="GO:0008270">
    <property type="term" value="F:zinc ion binding"/>
    <property type="evidence" value="ECO:0007669"/>
    <property type="project" value="UniProtKB-KW"/>
</dbReference>
<keyword evidence="7" id="KW-1185">Reference proteome</keyword>